<dbReference type="EMBL" id="FPBV01000001">
    <property type="protein sequence ID" value="SFU35045.1"/>
    <property type="molecule type" value="Genomic_DNA"/>
</dbReference>
<dbReference type="AlphaFoldDB" id="A0A1I7FG01"/>
<keyword evidence="3" id="KW-1185">Reference proteome</keyword>
<gene>
    <name evidence="2" type="ORF">SAMN05421543_101231</name>
</gene>
<organism evidence="2 3">
    <name type="scientific">Alicyclobacillus macrosporangiidus</name>
    <dbReference type="NCBI Taxonomy" id="392015"/>
    <lineage>
        <taxon>Bacteria</taxon>
        <taxon>Bacillati</taxon>
        <taxon>Bacillota</taxon>
        <taxon>Bacilli</taxon>
        <taxon>Bacillales</taxon>
        <taxon>Alicyclobacillaceae</taxon>
        <taxon>Alicyclobacillus</taxon>
    </lineage>
</organism>
<evidence type="ECO:0000256" key="1">
    <source>
        <dbReference type="SAM" id="MobiDB-lite"/>
    </source>
</evidence>
<dbReference type="Proteomes" id="UP000183508">
    <property type="component" value="Unassembled WGS sequence"/>
</dbReference>
<reference evidence="3" key="1">
    <citation type="submission" date="2016-10" db="EMBL/GenBank/DDBJ databases">
        <authorList>
            <person name="Varghese N."/>
        </authorList>
    </citation>
    <scope>NUCLEOTIDE SEQUENCE [LARGE SCALE GENOMIC DNA]</scope>
    <source>
        <strain evidence="3">DSM 17980</strain>
    </source>
</reference>
<accession>A0A1I7FG01</accession>
<evidence type="ECO:0000313" key="3">
    <source>
        <dbReference type="Proteomes" id="UP000183508"/>
    </source>
</evidence>
<proteinExistence type="predicted"/>
<evidence type="ECO:0000313" key="2">
    <source>
        <dbReference type="EMBL" id="SFU35045.1"/>
    </source>
</evidence>
<protein>
    <submittedName>
        <fullName evidence="2">Uncharacterized protein</fullName>
    </submittedName>
</protein>
<name>A0A1I7FG01_9BACL</name>
<feature type="region of interest" description="Disordered" evidence="1">
    <location>
        <begin position="169"/>
        <end position="221"/>
    </location>
</feature>
<feature type="region of interest" description="Disordered" evidence="1">
    <location>
        <begin position="127"/>
        <end position="151"/>
    </location>
</feature>
<sequence>MDGQLQWGRRLRLRINSCLRAGRSIFFAASMGPQAPPADQPDAVRLLQCTGHAASMGPQAPPADQHLHLVLQLPAKLMLQWGRRLRLRINVLDGVLLVRMRHASMGPQAPPADQPDAVRLLQCTGHAASMGPQAPPADQRRDIPHDYPTTPLKLQWGRRLRLRINGPTAAAPVRTPDSASMGPQAPPADQLLQQIEKARSNHASMGPQAPPADQLFPTRSY</sequence>